<evidence type="ECO:0000313" key="2">
    <source>
        <dbReference type="EMBL" id="RUS94087.1"/>
    </source>
</evidence>
<dbReference type="Gene3D" id="3.60.10.10">
    <property type="entry name" value="Endonuclease/exonuclease/phosphatase"/>
    <property type="match status" value="1"/>
</dbReference>
<protein>
    <submittedName>
        <fullName evidence="2">Endonuclease</fullName>
    </submittedName>
</protein>
<keyword evidence="2" id="KW-0255">Endonuclease</keyword>
<comment type="caution">
    <text evidence="2">The sequence shown here is derived from an EMBL/GenBank/DDBJ whole genome shotgun (WGS) entry which is preliminary data.</text>
</comment>
<keyword evidence="2" id="KW-0540">Nuclease</keyword>
<dbReference type="AlphaFoldDB" id="A0A3S1C2H7"/>
<dbReference type="GO" id="GO:0006506">
    <property type="term" value="P:GPI anchor biosynthetic process"/>
    <property type="evidence" value="ECO:0007669"/>
    <property type="project" value="TreeGrafter"/>
</dbReference>
<organism evidence="2 3">
    <name type="scientific">Trichormus variabilis SAG 1403-4b</name>
    <dbReference type="NCBI Taxonomy" id="447716"/>
    <lineage>
        <taxon>Bacteria</taxon>
        <taxon>Bacillati</taxon>
        <taxon>Cyanobacteriota</taxon>
        <taxon>Cyanophyceae</taxon>
        <taxon>Nostocales</taxon>
        <taxon>Nostocaceae</taxon>
        <taxon>Trichormus</taxon>
    </lineage>
</organism>
<keyword evidence="3" id="KW-1185">Reference proteome</keyword>
<dbReference type="EMBL" id="RSCM01000015">
    <property type="protein sequence ID" value="RUS94087.1"/>
    <property type="molecule type" value="Genomic_DNA"/>
</dbReference>
<accession>A0A3S1C2H7</accession>
<evidence type="ECO:0000259" key="1">
    <source>
        <dbReference type="Pfam" id="PF03372"/>
    </source>
</evidence>
<gene>
    <name evidence="2" type="ORF">DSM107003_39740</name>
</gene>
<dbReference type="InterPro" id="IPR036691">
    <property type="entry name" value="Endo/exonu/phosph_ase_sf"/>
</dbReference>
<feature type="domain" description="Endonuclease/exonuclease/phosphatase" evidence="1">
    <location>
        <begin position="18"/>
        <end position="265"/>
    </location>
</feature>
<evidence type="ECO:0000313" key="3">
    <source>
        <dbReference type="Proteomes" id="UP000276103"/>
    </source>
</evidence>
<dbReference type="GO" id="GO:0016020">
    <property type="term" value="C:membrane"/>
    <property type="evidence" value="ECO:0007669"/>
    <property type="project" value="GOC"/>
</dbReference>
<dbReference type="InterPro" id="IPR005135">
    <property type="entry name" value="Endo/exonuclease/phosphatase"/>
</dbReference>
<dbReference type="PANTHER" id="PTHR14859:SF1">
    <property type="entry name" value="PGAP2-INTERACTING PROTEIN"/>
    <property type="match status" value="1"/>
</dbReference>
<dbReference type="Proteomes" id="UP000276103">
    <property type="component" value="Unassembled WGS sequence"/>
</dbReference>
<dbReference type="GO" id="GO:0004519">
    <property type="term" value="F:endonuclease activity"/>
    <property type="evidence" value="ECO:0007669"/>
    <property type="project" value="UniProtKB-KW"/>
</dbReference>
<reference evidence="2 3" key="1">
    <citation type="journal article" date="2019" name="Genome Biol. Evol.">
        <title>Day and night: Metabolic profiles and evolutionary relationships of six axenic non-marine cyanobacteria.</title>
        <authorList>
            <person name="Will S.E."/>
            <person name="Henke P."/>
            <person name="Boedeker C."/>
            <person name="Huang S."/>
            <person name="Brinkmann H."/>
            <person name="Rohde M."/>
            <person name="Jarek M."/>
            <person name="Friedl T."/>
            <person name="Seufert S."/>
            <person name="Schumacher M."/>
            <person name="Overmann J."/>
            <person name="Neumann-Schaal M."/>
            <person name="Petersen J."/>
        </authorList>
    </citation>
    <scope>NUCLEOTIDE SEQUENCE [LARGE SCALE GENOMIC DNA]</scope>
    <source>
        <strain evidence="2 3">SAG 1403-4b</strain>
    </source>
</reference>
<dbReference type="Pfam" id="PF03372">
    <property type="entry name" value="Exo_endo_phos"/>
    <property type="match status" value="1"/>
</dbReference>
<sequence>MRCRVFAKNDNKNMKLITINILFKLNYWTQRRELLIAGLKAENPDIIALQEISLSEDTAAWIAEQLNIPYIYKAVPKEVCNSDLPFGLAILSRYPIEKTAALNLEHQGRIAQYAQLKLDDHKSIVICNGHYFWHPGSHKKRNKQIQMMLNWLSEFPETMPIISVGDFNGTPETSGIALVKEKYQSAYQVYHGQEPEYTCPTPLDQISWKKRIRQFWRTLIFNRSWKVWRGTLDYIFINQRLQVKDCRVILNQPAVNNRYLYPSDHFGIVADLEIINR</sequence>
<proteinExistence type="predicted"/>
<dbReference type="InterPro" id="IPR051916">
    <property type="entry name" value="GPI-anchor_lipid_remodeler"/>
</dbReference>
<dbReference type="SUPFAM" id="SSF56219">
    <property type="entry name" value="DNase I-like"/>
    <property type="match status" value="1"/>
</dbReference>
<keyword evidence="2" id="KW-0378">Hydrolase</keyword>
<name>A0A3S1C2H7_ANAVA</name>
<dbReference type="PANTHER" id="PTHR14859">
    <property type="entry name" value="CALCOFLUOR WHITE HYPERSENSITIVE PROTEIN PRECURSOR"/>
    <property type="match status" value="1"/>
</dbReference>